<keyword evidence="2" id="KW-0804">Transcription</keyword>
<keyword evidence="1" id="KW-0805">Transcription regulation</keyword>
<reference evidence="4 5" key="1">
    <citation type="submission" date="2019-09" db="EMBL/GenBank/DDBJ databases">
        <title>Phylogeny of genus Pseudoclavibacter and closely related genus.</title>
        <authorList>
            <person name="Li Y."/>
        </authorList>
    </citation>
    <scope>NUCLEOTIDE SEQUENCE [LARGE SCALE GENOMIC DNA]</scope>
    <source>
        <strain evidence="4 5">THG-MD12</strain>
    </source>
</reference>
<gene>
    <name evidence="4" type="ORF">F8O03_12820</name>
</gene>
<evidence type="ECO:0000256" key="2">
    <source>
        <dbReference type="ARBA" id="ARBA00023163"/>
    </source>
</evidence>
<evidence type="ECO:0000313" key="4">
    <source>
        <dbReference type="EMBL" id="KAB1637163.1"/>
    </source>
</evidence>
<name>A0A7J5AZX4_9MICO</name>
<dbReference type="OrthoDB" id="7466251at2"/>
<dbReference type="SMART" id="SM01012">
    <property type="entry name" value="ANTAR"/>
    <property type="match status" value="1"/>
</dbReference>
<dbReference type="Pfam" id="PF03861">
    <property type="entry name" value="ANTAR"/>
    <property type="match status" value="1"/>
</dbReference>
<sequence length="235" mass="24871">MARDAYDAAVQTLQAPLDSVDGVADSLVGLFPVSGAAVSTIGELLGNQTVSASNEVAARLDELQFDLGEGPCWDTLATGRPVLEPNLRELPDTRWPAFGPAIPRDKVGALFAFPMLVGPLRVGAIDLYAAAPIGFEPLQTRQATHLASLVARNVLRLALASSGDEPQPEGKHSRRKIHQATGMVLAQLETTADEATLVIQGHAFATGRSMMEVAEEILAGQLAFRAGPSGIEERR</sequence>
<dbReference type="InterPro" id="IPR029016">
    <property type="entry name" value="GAF-like_dom_sf"/>
</dbReference>
<proteinExistence type="predicted"/>
<dbReference type="EMBL" id="WBJX01000004">
    <property type="protein sequence ID" value="KAB1637163.1"/>
    <property type="molecule type" value="Genomic_DNA"/>
</dbReference>
<dbReference type="GO" id="GO:0003723">
    <property type="term" value="F:RNA binding"/>
    <property type="evidence" value="ECO:0007669"/>
    <property type="project" value="InterPro"/>
</dbReference>
<accession>A0A7J5AZX4</accession>
<evidence type="ECO:0000259" key="3">
    <source>
        <dbReference type="SMART" id="SM01012"/>
    </source>
</evidence>
<dbReference type="InterPro" id="IPR003018">
    <property type="entry name" value="GAF"/>
</dbReference>
<dbReference type="SUPFAM" id="SSF55781">
    <property type="entry name" value="GAF domain-like"/>
    <property type="match status" value="1"/>
</dbReference>
<comment type="caution">
    <text evidence="4">The sequence shown here is derived from an EMBL/GenBank/DDBJ whole genome shotgun (WGS) entry which is preliminary data.</text>
</comment>
<dbReference type="Pfam" id="PF13185">
    <property type="entry name" value="GAF_2"/>
    <property type="match status" value="1"/>
</dbReference>
<dbReference type="Gene3D" id="3.30.450.40">
    <property type="match status" value="1"/>
</dbReference>
<evidence type="ECO:0000313" key="5">
    <source>
        <dbReference type="Proteomes" id="UP000490386"/>
    </source>
</evidence>
<dbReference type="RefSeq" id="WP_151424194.1">
    <property type="nucleotide sequence ID" value="NZ_WBJX01000004.1"/>
</dbReference>
<protein>
    <submittedName>
        <fullName evidence="4">GAF and ANTAR domain-containing protein</fullName>
    </submittedName>
</protein>
<organism evidence="4 5">
    <name type="scientific">Pseudoclavibacter terrae</name>
    <dbReference type="NCBI Taxonomy" id="1530195"/>
    <lineage>
        <taxon>Bacteria</taxon>
        <taxon>Bacillati</taxon>
        <taxon>Actinomycetota</taxon>
        <taxon>Actinomycetes</taxon>
        <taxon>Micrococcales</taxon>
        <taxon>Microbacteriaceae</taxon>
        <taxon>Pseudoclavibacter</taxon>
    </lineage>
</organism>
<dbReference type="InterPro" id="IPR036388">
    <property type="entry name" value="WH-like_DNA-bd_sf"/>
</dbReference>
<dbReference type="AlphaFoldDB" id="A0A7J5AZX4"/>
<dbReference type="InterPro" id="IPR005561">
    <property type="entry name" value="ANTAR"/>
</dbReference>
<dbReference type="Gene3D" id="1.10.10.10">
    <property type="entry name" value="Winged helix-like DNA-binding domain superfamily/Winged helix DNA-binding domain"/>
    <property type="match status" value="1"/>
</dbReference>
<keyword evidence="5" id="KW-1185">Reference proteome</keyword>
<evidence type="ECO:0000256" key="1">
    <source>
        <dbReference type="ARBA" id="ARBA00023015"/>
    </source>
</evidence>
<dbReference type="Proteomes" id="UP000490386">
    <property type="component" value="Unassembled WGS sequence"/>
</dbReference>
<feature type="domain" description="ANTAR" evidence="3">
    <location>
        <begin position="151"/>
        <end position="218"/>
    </location>
</feature>